<dbReference type="SUPFAM" id="SSF48452">
    <property type="entry name" value="TPR-like"/>
    <property type="match status" value="1"/>
</dbReference>
<proteinExistence type="predicted"/>
<dbReference type="InterPro" id="IPR011990">
    <property type="entry name" value="TPR-like_helical_dom_sf"/>
</dbReference>
<dbReference type="AlphaFoldDB" id="A0A372GMD1"/>
<reference evidence="2 3" key="1">
    <citation type="submission" date="2018-08" db="EMBL/GenBank/DDBJ databases">
        <title>Actinomadura spongicola sp. nov., isolated from marine sponge Leucetta chagosensis.</title>
        <authorList>
            <person name="Li L."/>
            <person name="Lin H.W."/>
        </authorList>
    </citation>
    <scope>NUCLEOTIDE SEQUENCE [LARGE SCALE GENOMIC DNA]</scope>
    <source>
        <strain evidence="2 3">LHW52907</strain>
    </source>
</reference>
<dbReference type="OrthoDB" id="3204522at2"/>
<dbReference type="Gene3D" id="3.40.50.300">
    <property type="entry name" value="P-loop containing nucleotide triphosphate hydrolases"/>
    <property type="match status" value="1"/>
</dbReference>
<keyword evidence="2" id="KW-0067">ATP-binding</keyword>
<comment type="caution">
    <text evidence="2">The sequence shown here is derived from an EMBL/GenBank/DDBJ whole genome shotgun (WGS) entry which is preliminary data.</text>
</comment>
<accession>A0A372GMD1</accession>
<evidence type="ECO:0000313" key="3">
    <source>
        <dbReference type="Proteomes" id="UP000262882"/>
    </source>
</evidence>
<evidence type="ECO:0000313" key="2">
    <source>
        <dbReference type="EMBL" id="RFS86495.1"/>
    </source>
</evidence>
<dbReference type="EMBL" id="QVNQ01000002">
    <property type="protein sequence ID" value="RFS86495.1"/>
    <property type="molecule type" value="Genomic_DNA"/>
</dbReference>
<keyword evidence="2" id="KW-0547">Nucleotide-binding</keyword>
<dbReference type="InterPro" id="IPR027417">
    <property type="entry name" value="P-loop_NTPase"/>
</dbReference>
<dbReference type="RefSeq" id="WP_117398777.1">
    <property type="nucleotide sequence ID" value="NZ_QVNQ01000002.1"/>
</dbReference>
<keyword evidence="3" id="KW-1185">Reference proteome</keyword>
<protein>
    <submittedName>
        <fullName evidence="2">ATP-binding protein</fullName>
    </submittedName>
</protein>
<dbReference type="Proteomes" id="UP000262882">
    <property type="component" value="Unassembled WGS sequence"/>
</dbReference>
<name>A0A372GMD1_9ACTN</name>
<organism evidence="2 3">
    <name type="scientific">Actinomadura spongiicola</name>
    <dbReference type="NCBI Taxonomy" id="2303421"/>
    <lineage>
        <taxon>Bacteria</taxon>
        <taxon>Bacillati</taxon>
        <taxon>Actinomycetota</taxon>
        <taxon>Actinomycetes</taxon>
        <taxon>Streptosporangiales</taxon>
        <taxon>Thermomonosporaceae</taxon>
        <taxon>Actinomadura</taxon>
    </lineage>
</organism>
<dbReference type="Pfam" id="PF20703">
    <property type="entry name" value="nSTAND1"/>
    <property type="match status" value="1"/>
</dbReference>
<dbReference type="InterPro" id="IPR049052">
    <property type="entry name" value="nSTAND1"/>
</dbReference>
<evidence type="ECO:0000259" key="1">
    <source>
        <dbReference type="Pfam" id="PF20703"/>
    </source>
</evidence>
<sequence>MTTLTSPDGPALYAGGRAFAEKDADIFVGRASETEQIVEAWREHRLTVLYGRPGVGKTSVLRAGVFPVLRKRNTHVLPVAELTHRPPFPVAALPERNRFRLAVLASWYTRASPGDVSGLTIANFLRKYRGFDRFGSELPTLGAIDGAEALLRTSGGHERDRREFLDELAVALKHAPGLHLLLVVRDSAYDEVLDLAARLGHARPGMCPLTPMSPETAHEILTVLLHRAGAPAETVAEALVEELRTVRLAGGVQTTSSLEPALLRLVGDRLWEGVPGDAEFSLQRLRADVNRVLTDFCAQSLAIVAADQSLPIRTLSAVFRNRFGGPEGRAGVPEERLREDVPGAVVDALRDLHLIRSRDRGGDRHYVLQHPRLIEPVARLGEGTVPIRRPGPAARLRQAHRALADGDPELARRHAEAATRACGEGDLRVLGEATTFLGDIADEQDDAETATARYREAAAIFEAVPDHSAVGWLLAGIGRMSLENDPDEAVRQLQAAARRLPRELSIKTAMGRALVRSGRRTAAAAVLEEVLGHDGGNREALIAKRALSETG</sequence>
<feature type="domain" description="Novel STAND NTPase 1" evidence="1">
    <location>
        <begin position="13"/>
        <end position="302"/>
    </location>
</feature>
<dbReference type="Gene3D" id="1.25.40.10">
    <property type="entry name" value="Tetratricopeptide repeat domain"/>
    <property type="match status" value="1"/>
</dbReference>
<dbReference type="SUPFAM" id="SSF52540">
    <property type="entry name" value="P-loop containing nucleoside triphosphate hydrolases"/>
    <property type="match status" value="1"/>
</dbReference>
<dbReference type="GO" id="GO:0005524">
    <property type="term" value="F:ATP binding"/>
    <property type="evidence" value="ECO:0007669"/>
    <property type="project" value="UniProtKB-KW"/>
</dbReference>
<gene>
    <name evidence="2" type="ORF">D0T12_07925</name>
</gene>